<dbReference type="GO" id="GO:0008270">
    <property type="term" value="F:zinc ion binding"/>
    <property type="evidence" value="ECO:0007669"/>
    <property type="project" value="UniProtKB-KW"/>
</dbReference>
<dbReference type="PANTHER" id="PTHR47570">
    <property type="entry name" value="ZINC ION BINDING PROTEIN"/>
    <property type="match status" value="1"/>
</dbReference>
<dbReference type="PANTHER" id="PTHR47570:SF1">
    <property type="entry name" value="ZINC ION BINDING PROTEIN"/>
    <property type="match status" value="1"/>
</dbReference>
<dbReference type="AlphaFoldDB" id="A0A0L0HAI3"/>
<gene>
    <name evidence="6" type="ORF">SPPG_06566</name>
</gene>
<proteinExistence type="predicted"/>
<dbReference type="OMA" id="ETECEIG"/>
<keyword evidence="1" id="KW-0479">Metal-binding</keyword>
<dbReference type="OrthoDB" id="432970at2759"/>
<evidence type="ECO:0000259" key="5">
    <source>
        <dbReference type="PROSITE" id="PS50865"/>
    </source>
</evidence>
<name>A0A0L0HAI3_SPIPD</name>
<evidence type="ECO:0000256" key="2">
    <source>
        <dbReference type="ARBA" id="ARBA00022771"/>
    </source>
</evidence>
<dbReference type="Gene3D" id="6.10.140.2220">
    <property type="match status" value="1"/>
</dbReference>
<dbReference type="VEuPathDB" id="FungiDB:SPPG_06566"/>
<feature type="domain" description="MYND-type" evidence="5">
    <location>
        <begin position="178"/>
        <end position="218"/>
    </location>
</feature>
<dbReference type="Proteomes" id="UP000053201">
    <property type="component" value="Unassembled WGS sequence"/>
</dbReference>
<dbReference type="InterPro" id="IPR046824">
    <property type="entry name" value="Mss51-like_C"/>
</dbReference>
<dbReference type="RefSeq" id="XP_016606202.1">
    <property type="nucleotide sequence ID" value="XM_016754767.1"/>
</dbReference>
<dbReference type="InParanoid" id="A0A0L0HAI3"/>
<protein>
    <recommendedName>
        <fullName evidence="5">MYND-type domain-containing protein</fullName>
    </recommendedName>
</protein>
<evidence type="ECO:0000256" key="3">
    <source>
        <dbReference type="ARBA" id="ARBA00022833"/>
    </source>
</evidence>
<keyword evidence="3" id="KW-0862">Zinc</keyword>
<dbReference type="PROSITE" id="PS01360">
    <property type="entry name" value="ZF_MYND_1"/>
    <property type="match status" value="1"/>
</dbReference>
<organism evidence="6 7">
    <name type="scientific">Spizellomyces punctatus (strain DAOM BR117)</name>
    <dbReference type="NCBI Taxonomy" id="645134"/>
    <lineage>
        <taxon>Eukaryota</taxon>
        <taxon>Fungi</taxon>
        <taxon>Fungi incertae sedis</taxon>
        <taxon>Chytridiomycota</taxon>
        <taxon>Chytridiomycota incertae sedis</taxon>
        <taxon>Chytridiomycetes</taxon>
        <taxon>Spizellomycetales</taxon>
        <taxon>Spizellomycetaceae</taxon>
        <taxon>Spizellomyces</taxon>
    </lineage>
</organism>
<dbReference type="Pfam" id="PF01753">
    <property type="entry name" value="zf-MYND"/>
    <property type="match status" value="1"/>
</dbReference>
<sequence>MADGPKPYTEEDREREKVESLRLASSIPQNGARWELTVQQAGVANDSRPVYLATVRAAATCSEAAVLNFESFPGAPPSLDDLYAFLCRAICFPMSRQNAARPQVVQISSHSNTEDELSGKAEFQSTLQYLAQKARSELEVAIIFEGEKGARSSEVTNADGLGSTKQMQSSPSSGRFACHVCSKRLPAASISRCSSCKAMNYCSRECQAVDWPQHKTYCNILKTHMSRAPELRDFGLEVDRRLLDDRADLHGYLSDTCILGHGLWRTDLIQGTFDLVARMRVSESVVATEAFPKTLCPFSTPLSPDSGFRDTPAAICGWKDYYKAKSIPKNSPACLLLSNALTLFHGLTHLFPRSSLPISRGSYVCLHIIESSQTDVELAATYECLAALLPQVTVDIFIIAREIVVIPITSTDYTVHATITEQEQGGKLTLNHPAVFARRQYSVEYKNSELECCVRVHFARSSYSDFPRDKYPPHLIVCHDAATKLFIDASMDAEEAKASRQTLDAILSQKTNVIFAERTELDAEQVAKALKKTNAGIHARVKVNPFRQPLTRQLTSEVNIPCYANGFVVPFTVS</sequence>
<dbReference type="EMBL" id="KQ257461">
    <property type="protein sequence ID" value="KNC98162.1"/>
    <property type="molecule type" value="Genomic_DNA"/>
</dbReference>
<evidence type="ECO:0000313" key="7">
    <source>
        <dbReference type="Proteomes" id="UP000053201"/>
    </source>
</evidence>
<dbReference type="InterPro" id="IPR002893">
    <property type="entry name" value="Znf_MYND"/>
</dbReference>
<dbReference type="STRING" id="645134.A0A0L0HAI3"/>
<accession>A0A0L0HAI3</accession>
<evidence type="ECO:0000256" key="1">
    <source>
        <dbReference type="ARBA" id="ARBA00022723"/>
    </source>
</evidence>
<evidence type="ECO:0000256" key="4">
    <source>
        <dbReference type="PROSITE-ProRule" id="PRU00134"/>
    </source>
</evidence>
<keyword evidence="7" id="KW-1185">Reference proteome</keyword>
<dbReference type="PROSITE" id="PS50865">
    <property type="entry name" value="ZF_MYND_2"/>
    <property type="match status" value="1"/>
</dbReference>
<evidence type="ECO:0000313" key="6">
    <source>
        <dbReference type="EMBL" id="KNC98162.1"/>
    </source>
</evidence>
<dbReference type="SUPFAM" id="SSF144232">
    <property type="entry name" value="HIT/MYND zinc finger-like"/>
    <property type="match status" value="1"/>
</dbReference>
<dbReference type="GeneID" id="27689859"/>
<reference evidence="6 7" key="1">
    <citation type="submission" date="2009-08" db="EMBL/GenBank/DDBJ databases">
        <title>The Genome Sequence of Spizellomyces punctatus strain DAOM BR117.</title>
        <authorList>
            <consortium name="The Broad Institute Genome Sequencing Platform"/>
            <person name="Russ C."/>
            <person name="Cuomo C."/>
            <person name="Shea T."/>
            <person name="Young S.K."/>
            <person name="Zeng Q."/>
            <person name="Koehrsen M."/>
            <person name="Haas B."/>
            <person name="Borodovsky M."/>
            <person name="Guigo R."/>
            <person name="Alvarado L."/>
            <person name="Berlin A."/>
            <person name="Bochicchio J."/>
            <person name="Borenstein D."/>
            <person name="Chapman S."/>
            <person name="Chen Z."/>
            <person name="Engels R."/>
            <person name="Freedman E."/>
            <person name="Gellesch M."/>
            <person name="Goldberg J."/>
            <person name="Griggs A."/>
            <person name="Gujja S."/>
            <person name="Heiman D."/>
            <person name="Hepburn T."/>
            <person name="Howarth C."/>
            <person name="Jen D."/>
            <person name="Larson L."/>
            <person name="Lewis B."/>
            <person name="Mehta T."/>
            <person name="Park D."/>
            <person name="Pearson M."/>
            <person name="Roberts A."/>
            <person name="Saif S."/>
            <person name="Shenoy N."/>
            <person name="Sisk P."/>
            <person name="Stolte C."/>
            <person name="Sykes S."/>
            <person name="Thomson T."/>
            <person name="Walk T."/>
            <person name="White J."/>
            <person name="Yandava C."/>
            <person name="Burger G."/>
            <person name="Gray M.W."/>
            <person name="Holland P.W.H."/>
            <person name="King N."/>
            <person name="Lang F.B.F."/>
            <person name="Roger A.J."/>
            <person name="Ruiz-Trillo I."/>
            <person name="Lander E."/>
            <person name="Nusbaum C."/>
        </authorList>
    </citation>
    <scope>NUCLEOTIDE SEQUENCE [LARGE SCALE GENOMIC DNA]</scope>
    <source>
        <strain evidence="6 7">DAOM BR117</strain>
    </source>
</reference>
<keyword evidence="2 4" id="KW-0863">Zinc-finger</keyword>
<dbReference type="Pfam" id="PF20179">
    <property type="entry name" value="MSS51_C"/>
    <property type="match status" value="1"/>
</dbReference>